<proteinExistence type="predicted"/>
<evidence type="ECO:0000313" key="1">
    <source>
        <dbReference type="EMBL" id="MBT3143886.1"/>
    </source>
</evidence>
<organism evidence="1 2">
    <name type="scientific">Falsiruegeria litorea</name>
    <dbReference type="NCBI Taxonomy" id="1280831"/>
    <lineage>
        <taxon>Bacteria</taxon>
        <taxon>Pseudomonadati</taxon>
        <taxon>Pseudomonadota</taxon>
        <taxon>Alphaproteobacteria</taxon>
        <taxon>Rhodobacterales</taxon>
        <taxon>Roseobacteraceae</taxon>
        <taxon>Falsiruegeria</taxon>
    </lineage>
</organism>
<dbReference type="RefSeq" id="WP_147232809.1">
    <property type="nucleotide sequence ID" value="NZ_JAHHDY010000031.1"/>
</dbReference>
<accession>A0ABS5WXM5</accession>
<reference evidence="1 2" key="1">
    <citation type="submission" date="2021-05" db="EMBL/GenBank/DDBJ databases">
        <title>Draft genomes of marine bacteria isolated from model chitin particles.</title>
        <authorList>
            <person name="Datta M.S."/>
            <person name="Schwartzman J.A."/>
            <person name="Cordero O."/>
        </authorList>
    </citation>
    <scope>NUCLEOTIDE SEQUENCE [LARGE SCALE GENOMIC DNA]</scope>
    <source>
        <strain evidence="1 2">4E07</strain>
    </source>
</reference>
<name>A0ABS5WXM5_9RHOB</name>
<comment type="caution">
    <text evidence="1">The sequence shown here is derived from an EMBL/GenBank/DDBJ whole genome shotgun (WGS) entry which is preliminary data.</text>
</comment>
<sequence length="237" mass="26647">MTSKSPPRHFKFMSKKHMGDFLRGRVRIANLSFYRKMEGPEWIADKEEGFMSAEMRDVNFSTLSPIQRSVVASRINKTRAMKIEGPALETARIDVRLTIVPRPAYVLCFSIEPFESAMRAMCVDAPDGYRYDACVEILDIAAFCQAILDSGTVGGVPFGPEISSSMLDSVKYQSRHIDVWQEAPPDDPTFAKPAKFATQQESRFAMSPYSDADINDETIFVDFNVPEGILREIPLSI</sequence>
<keyword evidence="2" id="KW-1185">Reference proteome</keyword>
<dbReference type="EMBL" id="JAHHDY010000031">
    <property type="protein sequence ID" value="MBT3143886.1"/>
    <property type="molecule type" value="Genomic_DNA"/>
</dbReference>
<protein>
    <submittedName>
        <fullName evidence="1">Uncharacterized protein</fullName>
    </submittedName>
</protein>
<evidence type="ECO:0000313" key="2">
    <source>
        <dbReference type="Proteomes" id="UP000763802"/>
    </source>
</evidence>
<dbReference type="Proteomes" id="UP000763802">
    <property type="component" value="Unassembled WGS sequence"/>
</dbReference>
<gene>
    <name evidence="1" type="ORF">KL867_22770</name>
</gene>